<name>A0A655C3P3_SALET</name>
<dbReference type="AlphaFoldDB" id="A0A655C3P3"/>
<dbReference type="EMBL" id="CQPA01000007">
    <property type="protein sequence ID" value="CNT92923.1"/>
    <property type="molecule type" value="Genomic_DNA"/>
</dbReference>
<accession>A0A655C3P3</accession>
<dbReference type="Proteomes" id="UP000041314">
    <property type="component" value="Unassembled WGS sequence"/>
</dbReference>
<reference evidence="1 2" key="1">
    <citation type="submission" date="2015-03" db="EMBL/GenBank/DDBJ databases">
        <authorList>
            <consortium name="Pathogen Informatics"/>
        </authorList>
    </citation>
    <scope>NUCLEOTIDE SEQUENCE [LARGE SCALE GENOMIC DNA]</scope>
    <source>
        <strain evidence="1 2">A1104</strain>
    </source>
</reference>
<evidence type="ECO:0000313" key="1">
    <source>
        <dbReference type="EMBL" id="CNT92923.1"/>
    </source>
</evidence>
<organism evidence="1 2">
    <name type="scientific">Salmonella enterica subsp. enterica serovar Bovismorbificans</name>
    <dbReference type="NCBI Taxonomy" id="58097"/>
    <lineage>
        <taxon>Bacteria</taxon>
        <taxon>Pseudomonadati</taxon>
        <taxon>Pseudomonadota</taxon>
        <taxon>Gammaproteobacteria</taxon>
        <taxon>Enterobacterales</taxon>
        <taxon>Enterobacteriaceae</taxon>
        <taxon>Salmonella</taxon>
    </lineage>
</organism>
<protein>
    <submittedName>
        <fullName evidence="1">Uncharacterized protein</fullName>
    </submittedName>
</protein>
<gene>
    <name evidence="1" type="ORF">ERS008198_01462</name>
</gene>
<sequence>MIISLVNAIRDGAIVKQRSKYVFHCHQHRVEALNVKKRFLLARKRSIWHIFRRGGGTHGKRGIFIIRRKLRIGIADGVFQRRLERSVDNPLADMRARFRQLGDIINICLIQQLINALVYAALIQKLVKRIGSGCKTIRNGYAHAGKVSNHFTQGGIFAPNSVYIIHAELVIPKHQR</sequence>
<proteinExistence type="predicted"/>
<evidence type="ECO:0000313" key="2">
    <source>
        <dbReference type="Proteomes" id="UP000041314"/>
    </source>
</evidence>